<reference evidence="1" key="1">
    <citation type="submission" date="2021-02" db="EMBL/GenBank/DDBJ databases">
        <authorList>
            <consortium name="DOE Joint Genome Institute"/>
            <person name="Ahrendt S."/>
            <person name="Looney B.P."/>
            <person name="Miyauchi S."/>
            <person name="Morin E."/>
            <person name="Drula E."/>
            <person name="Courty P.E."/>
            <person name="Chicoki N."/>
            <person name="Fauchery L."/>
            <person name="Kohler A."/>
            <person name="Kuo A."/>
            <person name="Labutti K."/>
            <person name="Pangilinan J."/>
            <person name="Lipzen A."/>
            <person name="Riley R."/>
            <person name="Andreopoulos W."/>
            <person name="He G."/>
            <person name="Johnson J."/>
            <person name="Barry K.W."/>
            <person name="Grigoriev I.V."/>
            <person name="Nagy L."/>
            <person name="Hibbett D."/>
            <person name="Henrissat B."/>
            <person name="Matheny P.B."/>
            <person name="Labbe J."/>
            <person name="Martin F."/>
        </authorList>
    </citation>
    <scope>NUCLEOTIDE SEQUENCE</scope>
    <source>
        <strain evidence="1">FP105234-sp</strain>
    </source>
</reference>
<evidence type="ECO:0000313" key="1">
    <source>
        <dbReference type="EMBL" id="KAI0053916.1"/>
    </source>
</evidence>
<accession>A0ACB8SDC8</accession>
<dbReference type="Proteomes" id="UP000814033">
    <property type="component" value="Unassembled WGS sequence"/>
</dbReference>
<organism evidence="1 2">
    <name type="scientific">Auriscalpium vulgare</name>
    <dbReference type="NCBI Taxonomy" id="40419"/>
    <lineage>
        <taxon>Eukaryota</taxon>
        <taxon>Fungi</taxon>
        <taxon>Dikarya</taxon>
        <taxon>Basidiomycota</taxon>
        <taxon>Agaricomycotina</taxon>
        <taxon>Agaricomycetes</taxon>
        <taxon>Russulales</taxon>
        <taxon>Auriscalpiaceae</taxon>
        <taxon>Auriscalpium</taxon>
    </lineage>
</organism>
<gene>
    <name evidence="1" type="ORF">FA95DRAFT_1529689</name>
</gene>
<comment type="caution">
    <text evidence="1">The sequence shown here is derived from an EMBL/GenBank/DDBJ whole genome shotgun (WGS) entry which is preliminary data.</text>
</comment>
<proteinExistence type="predicted"/>
<sequence>MSHQLSEGICLRLASGERPDDDLWTSTPTLQFLSVKKVASGGISSTGSPNPDRYRLILSDGTHFLQAMLATQLNHLVEENLIGKNTIATIERMSCNVVQEKRLVVILGLKVLEREGPKIGNPTTLNPPQSTEAASASTAPSPAPVVTPRPPVTAQPARTSSAGRGPSIFPIEALSPYQNNWRIRARVIQKSDIKTFSNQRGDGKLFNVTLLDDSAEIKATAFNAVVDELYDKLQENKVYYISKARVNLAKKKFSTIQNEYELSLERNTEVEECVDSTDLPVIKYNFSKLSQLEELQKDAICDVIAVVKDVGDLSEIIMKSNNRPLQKRELTLVDETGYSVRLTLWGKQAEQYNTVDHPIIAFKGVKVGDFGGRSLSALSSGTMTINPDIEDAHALRGWFDDGGAQASFHSHTTGGPSASGSNSTINRAEMRTLNDVKEAGLGMSDNADFFSTRATIMHIRPETMMYPACPSEGCNKKVVDGHDGWRCEKCERSYEKPQYRYLLSMAVADYTGQAWLSGFNEVGLLVFGMTADELHEIRERDDAKSNEIVLKAQCHTYNFACKARQDTFNDTTRVRYQIQRIQALDYAAEGRSLIELLKSPWAQ</sequence>
<keyword evidence="2" id="KW-1185">Reference proteome</keyword>
<dbReference type="EMBL" id="MU275838">
    <property type="protein sequence ID" value="KAI0053916.1"/>
    <property type="molecule type" value="Genomic_DNA"/>
</dbReference>
<reference evidence="1" key="2">
    <citation type="journal article" date="2022" name="New Phytol.">
        <title>Evolutionary transition to the ectomycorrhizal habit in the genomes of a hyperdiverse lineage of mushroom-forming fungi.</title>
        <authorList>
            <person name="Looney B."/>
            <person name="Miyauchi S."/>
            <person name="Morin E."/>
            <person name="Drula E."/>
            <person name="Courty P.E."/>
            <person name="Kohler A."/>
            <person name="Kuo A."/>
            <person name="LaButti K."/>
            <person name="Pangilinan J."/>
            <person name="Lipzen A."/>
            <person name="Riley R."/>
            <person name="Andreopoulos W."/>
            <person name="He G."/>
            <person name="Johnson J."/>
            <person name="Nolan M."/>
            <person name="Tritt A."/>
            <person name="Barry K.W."/>
            <person name="Grigoriev I.V."/>
            <person name="Nagy L.G."/>
            <person name="Hibbett D."/>
            <person name="Henrissat B."/>
            <person name="Matheny P.B."/>
            <person name="Labbe J."/>
            <person name="Martin F.M."/>
        </authorList>
    </citation>
    <scope>NUCLEOTIDE SEQUENCE</scope>
    <source>
        <strain evidence="1">FP105234-sp</strain>
    </source>
</reference>
<evidence type="ECO:0000313" key="2">
    <source>
        <dbReference type="Proteomes" id="UP000814033"/>
    </source>
</evidence>
<protein>
    <submittedName>
        <fullName evidence="1">Replication factor-a protein</fullName>
    </submittedName>
</protein>
<name>A0ACB8SDC8_9AGAM</name>